<dbReference type="EMBL" id="JAKRVX010000007">
    <property type="protein sequence ID" value="MCL9818113.1"/>
    <property type="molecule type" value="Genomic_DNA"/>
</dbReference>
<dbReference type="PANTHER" id="PTHR12526:SF637">
    <property type="entry name" value="GLYCOSYLTRANSFERASE EPSF-RELATED"/>
    <property type="match status" value="1"/>
</dbReference>
<reference evidence="2" key="1">
    <citation type="journal article" date="2022" name="Syst. Appl. Microbiol.">
        <title>Natronocalculus amylovorans gen. nov., sp. nov., and Natranaeroarchaeum aerophilus sp. nov., dominant culturable amylolytic natronoarchaea from hypersaline soda lakes in southwestern Siberia.</title>
        <authorList>
            <person name="Sorokin D.Y."/>
            <person name="Elcheninov A.G."/>
            <person name="Khizhniak T.V."/>
            <person name="Koenen M."/>
            <person name="Bale N.J."/>
            <person name="Damste J.S.S."/>
            <person name="Kublanov I.V."/>
        </authorList>
    </citation>
    <scope>NUCLEOTIDE SEQUENCE</scope>
    <source>
        <strain evidence="2">AArc-St2</strain>
    </source>
</reference>
<feature type="domain" description="Glycosyltransferase subfamily 4-like N-terminal" evidence="1">
    <location>
        <begin position="19"/>
        <end position="145"/>
    </location>
</feature>
<accession>A0AAE3K9J4</accession>
<protein>
    <submittedName>
        <fullName evidence="2">Glycosyltransferase</fullName>
        <ecNumber evidence="2">2.4.-.-</ecNumber>
    </submittedName>
</protein>
<dbReference type="GO" id="GO:0016757">
    <property type="term" value="F:glycosyltransferase activity"/>
    <property type="evidence" value="ECO:0007669"/>
    <property type="project" value="UniProtKB-KW"/>
</dbReference>
<keyword evidence="2" id="KW-0808">Transferase</keyword>
<organism evidence="2 3">
    <name type="scientific">Natronocalculus amylovorans</name>
    <dbReference type="NCBI Taxonomy" id="2917812"/>
    <lineage>
        <taxon>Archaea</taxon>
        <taxon>Methanobacteriati</taxon>
        <taxon>Methanobacteriota</taxon>
        <taxon>Stenosarchaea group</taxon>
        <taxon>Halobacteria</taxon>
        <taxon>Halobacteriales</taxon>
        <taxon>Haloferacaceae</taxon>
        <taxon>Natronocalculus</taxon>
    </lineage>
</organism>
<dbReference type="EC" id="2.4.-.-" evidence="2"/>
<dbReference type="Pfam" id="PF13439">
    <property type="entry name" value="Glyco_transf_4"/>
    <property type="match status" value="1"/>
</dbReference>
<dbReference type="PANTHER" id="PTHR12526">
    <property type="entry name" value="GLYCOSYLTRANSFERASE"/>
    <property type="match status" value="1"/>
</dbReference>
<dbReference type="Gene3D" id="3.40.50.2000">
    <property type="entry name" value="Glycogen Phosphorylase B"/>
    <property type="match status" value="2"/>
</dbReference>
<name>A0AAE3K9J4_9EURY</name>
<comment type="caution">
    <text evidence="2">The sequence shown here is derived from an EMBL/GenBank/DDBJ whole genome shotgun (WGS) entry which is preliminary data.</text>
</comment>
<proteinExistence type="predicted"/>
<reference evidence="2" key="2">
    <citation type="submission" date="2022-02" db="EMBL/GenBank/DDBJ databases">
        <authorList>
            <person name="Elcheninov A.G."/>
            <person name="Sorokin D.Y."/>
            <person name="Kublanov I.V."/>
        </authorList>
    </citation>
    <scope>NUCLEOTIDE SEQUENCE</scope>
    <source>
        <strain evidence="2">AArc-St2</strain>
    </source>
</reference>
<evidence type="ECO:0000313" key="3">
    <source>
        <dbReference type="Proteomes" id="UP001203207"/>
    </source>
</evidence>
<evidence type="ECO:0000259" key="1">
    <source>
        <dbReference type="Pfam" id="PF13439"/>
    </source>
</evidence>
<dbReference type="Proteomes" id="UP001203207">
    <property type="component" value="Unassembled WGS sequence"/>
</dbReference>
<keyword evidence="3" id="KW-1185">Reference proteome</keyword>
<keyword evidence="2" id="KW-0328">Glycosyltransferase</keyword>
<gene>
    <name evidence="2" type="ORF">AArcSt2_14310</name>
</gene>
<dbReference type="RefSeq" id="WP_250585570.1">
    <property type="nucleotide sequence ID" value="NZ_JAKRVX010000007.1"/>
</dbReference>
<dbReference type="InterPro" id="IPR028098">
    <property type="entry name" value="Glyco_trans_4-like_N"/>
</dbReference>
<dbReference type="Pfam" id="PF13692">
    <property type="entry name" value="Glyco_trans_1_4"/>
    <property type="match status" value="1"/>
</dbReference>
<sequence>MTLNVLSLVTNDRSRFYKQQVRGLENEGISVTTLSLPTNPEISDDVSETRGVKDYLQFYRTALHEADGDYDLVHANYGLTAPPAVMQRTLPVVLSLWGTDLFGPYGQVSRLCARFADEVIVMSPEMQHALGRDCHVIPHGVDIDRFKPMDQVNARAELGWQGDAYHVLFPYPKQRAVKDYPRAARLISTVQARIDVPIELQTVNNVPHSEMPVYMNAADMLLMTSKREGSPNAVKEALSCNLPIVSTDVGDVRSNLDSVTHSSVGTDDIELAEAIEAVLRTVRDPPTQTKSERSNGRTVAKQLSHGALTKELLSVYYSVVSTDRTAQTVEISR</sequence>
<evidence type="ECO:0000313" key="2">
    <source>
        <dbReference type="EMBL" id="MCL9818113.1"/>
    </source>
</evidence>
<dbReference type="AlphaFoldDB" id="A0AAE3K9J4"/>
<dbReference type="SUPFAM" id="SSF53756">
    <property type="entry name" value="UDP-Glycosyltransferase/glycogen phosphorylase"/>
    <property type="match status" value="1"/>
</dbReference>